<evidence type="ECO:0000313" key="1">
    <source>
        <dbReference type="EMBL" id="KAB2807023.1"/>
    </source>
</evidence>
<accession>A0A6N6RFQ9</accession>
<sequence>MGKRQLYFYKNYFEEFFRVQSKRVRYKVLWTLRIVSELENVPEKYLKRLRGTSGIYEVRIRVGTNIYRVFCFFDRDDIIVVGHGFQKKDQKVPRSEILKAEEVKRKYYEEYKEGPNQSK</sequence>
<comment type="caution">
    <text evidence="1">The sequence shown here is derived from an EMBL/GenBank/DDBJ whole genome shotgun (WGS) entry which is preliminary data.</text>
</comment>
<dbReference type="Proteomes" id="UP000468650">
    <property type="component" value="Unassembled WGS sequence"/>
</dbReference>
<reference evidence="1 2" key="1">
    <citation type="submission" date="2019-09" db="EMBL/GenBank/DDBJ databases">
        <title>Genomes of family Cryomorphaceae.</title>
        <authorList>
            <person name="Bowman J.P."/>
        </authorList>
    </citation>
    <scope>NUCLEOTIDE SEQUENCE [LARGE SCALE GENOMIC DNA]</scope>
    <source>
        <strain evidence="1 2">LMG 25704</strain>
    </source>
</reference>
<dbReference type="EMBL" id="WBVO01000012">
    <property type="protein sequence ID" value="KAB2807023.1"/>
    <property type="molecule type" value="Genomic_DNA"/>
</dbReference>
<dbReference type="Gene3D" id="3.30.2310.20">
    <property type="entry name" value="RelE-like"/>
    <property type="match status" value="1"/>
</dbReference>
<dbReference type="InterPro" id="IPR035093">
    <property type="entry name" value="RelE/ParE_toxin_dom_sf"/>
</dbReference>
<dbReference type="OrthoDB" id="573082at2"/>
<organism evidence="1 2">
    <name type="scientific">Phaeocystidibacter luteus</name>
    <dbReference type="NCBI Taxonomy" id="911197"/>
    <lineage>
        <taxon>Bacteria</taxon>
        <taxon>Pseudomonadati</taxon>
        <taxon>Bacteroidota</taxon>
        <taxon>Flavobacteriia</taxon>
        <taxon>Flavobacteriales</taxon>
        <taxon>Phaeocystidibacteraceae</taxon>
        <taxon>Phaeocystidibacter</taxon>
    </lineage>
</organism>
<evidence type="ECO:0000313" key="2">
    <source>
        <dbReference type="Proteomes" id="UP000468650"/>
    </source>
</evidence>
<dbReference type="InterPro" id="IPR009241">
    <property type="entry name" value="HigB-like"/>
</dbReference>
<name>A0A6N6RFQ9_9FLAO</name>
<proteinExistence type="predicted"/>
<protein>
    <submittedName>
        <fullName evidence="1">Type II toxin-antitoxin system RelE/ParE family toxin</fullName>
    </submittedName>
</protein>
<dbReference type="AlphaFoldDB" id="A0A6N6RFQ9"/>
<keyword evidence="2" id="KW-1185">Reference proteome</keyword>
<dbReference type="RefSeq" id="WP_151668213.1">
    <property type="nucleotide sequence ID" value="NZ_WBVO01000012.1"/>
</dbReference>
<gene>
    <name evidence="1" type="ORF">F8C67_12565</name>
</gene>
<dbReference type="Pfam" id="PF05973">
    <property type="entry name" value="Gp49"/>
    <property type="match status" value="1"/>
</dbReference>